<reference evidence="3 4" key="1">
    <citation type="submission" date="2018-06" db="EMBL/GenBank/DDBJ databases">
        <title>Genome Sequence of the Brown Rot Fungal Pathogen Monilinia fructigena.</title>
        <authorList>
            <person name="Landi L."/>
            <person name="De Miccolis Angelini R.M."/>
            <person name="Pollastro S."/>
            <person name="Abate D."/>
            <person name="Faretra F."/>
            <person name="Romanazzi G."/>
        </authorList>
    </citation>
    <scope>NUCLEOTIDE SEQUENCE [LARGE SCALE GENOMIC DNA]</scope>
    <source>
        <strain evidence="3 4">Mfrg269</strain>
    </source>
</reference>
<keyword evidence="4" id="KW-1185">Reference proteome</keyword>
<feature type="compositionally biased region" description="Gly residues" evidence="1">
    <location>
        <begin position="148"/>
        <end position="173"/>
    </location>
</feature>
<feature type="signal peptide" evidence="2">
    <location>
        <begin position="1"/>
        <end position="22"/>
    </location>
</feature>
<gene>
    <name evidence="3" type="ORF">DID88_009776</name>
</gene>
<evidence type="ECO:0000256" key="1">
    <source>
        <dbReference type="SAM" id="MobiDB-lite"/>
    </source>
</evidence>
<evidence type="ECO:0000256" key="2">
    <source>
        <dbReference type="SAM" id="SignalP"/>
    </source>
</evidence>
<feature type="chain" id="PRO_5017209710" evidence="2">
    <location>
        <begin position="23"/>
        <end position="179"/>
    </location>
</feature>
<dbReference type="AlphaFoldDB" id="A0A395IK99"/>
<organism evidence="3 4">
    <name type="scientific">Monilinia fructigena</name>
    <dbReference type="NCBI Taxonomy" id="38457"/>
    <lineage>
        <taxon>Eukaryota</taxon>
        <taxon>Fungi</taxon>
        <taxon>Dikarya</taxon>
        <taxon>Ascomycota</taxon>
        <taxon>Pezizomycotina</taxon>
        <taxon>Leotiomycetes</taxon>
        <taxon>Helotiales</taxon>
        <taxon>Sclerotiniaceae</taxon>
        <taxon>Monilinia</taxon>
    </lineage>
</organism>
<feature type="region of interest" description="Disordered" evidence="1">
    <location>
        <begin position="99"/>
        <end position="179"/>
    </location>
</feature>
<keyword evidence="2" id="KW-0732">Signal</keyword>
<evidence type="ECO:0000313" key="3">
    <source>
        <dbReference type="EMBL" id="RAL60581.1"/>
    </source>
</evidence>
<feature type="compositionally biased region" description="Low complexity" evidence="1">
    <location>
        <begin position="137"/>
        <end position="147"/>
    </location>
</feature>
<proteinExistence type="predicted"/>
<dbReference type="EMBL" id="QKRW01000039">
    <property type="protein sequence ID" value="RAL60581.1"/>
    <property type="molecule type" value="Genomic_DNA"/>
</dbReference>
<accession>A0A395IK99</accession>
<sequence length="179" mass="17522">MILPKVAIWAAALSLTVSTVLSENNGGNLSDKVARSEGQAGLEKRLLFSSNPEDGSIASLVNSQGLTDPSSIANFLRSPDVGLDDGSVSDFISQLFGGGVLGGSDNPGSPGSNPGTNPNFPAGSGGNNPVGSGNGGPNSFPQFPNFPGGFGNGGGVNNPGGNNPGGVGNGGGKWVPSIS</sequence>
<name>A0A395IK99_9HELO</name>
<comment type="caution">
    <text evidence="3">The sequence shown here is derived from an EMBL/GenBank/DDBJ whole genome shotgun (WGS) entry which is preliminary data.</text>
</comment>
<dbReference type="Proteomes" id="UP000249056">
    <property type="component" value="Unassembled WGS sequence"/>
</dbReference>
<evidence type="ECO:0000313" key="4">
    <source>
        <dbReference type="Proteomes" id="UP000249056"/>
    </source>
</evidence>
<dbReference type="OrthoDB" id="3565421at2759"/>
<feature type="compositionally biased region" description="Gly residues" evidence="1">
    <location>
        <begin position="123"/>
        <end position="136"/>
    </location>
</feature>
<protein>
    <submittedName>
        <fullName evidence="3">Uncharacterized protein</fullName>
    </submittedName>
</protein>
<feature type="compositionally biased region" description="Low complexity" evidence="1">
    <location>
        <begin position="103"/>
        <end position="122"/>
    </location>
</feature>